<keyword evidence="2" id="KW-0472">Membrane</keyword>
<proteinExistence type="predicted"/>
<evidence type="ECO:0000313" key="5">
    <source>
        <dbReference type="Proteomes" id="UP000558070"/>
    </source>
</evidence>
<dbReference type="Pfam" id="PF10145">
    <property type="entry name" value="PhageMin_Tail"/>
    <property type="match status" value="1"/>
</dbReference>
<dbReference type="Proteomes" id="UP000558070">
    <property type="component" value="Unassembled WGS sequence"/>
</dbReference>
<dbReference type="EMBL" id="JAARZO010000005">
    <property type="protein sequence ID" value="MBC2288596.1"/>
    <property type="molecule type" value="Genomic_DNA"/>
</dbReference>
<feature type="coiled-coil region" evidence="1">
    <location>
        <begin position="136"/>
        <end position="254"/>
    </location>
</feature>
<organism evidence="4 5">
    <name type="scientific">Listeria farberi</name>
    <dbReference type="NCBI Taxonomy" id="2713500"/>
    <lineage>
        <taxon>Bacteria</taxon>
        <taxon>Bacillati</taxon>
        <taxon>Bacillota</taxon>
        <taxon>Bacilli</taxon>
        <taxon>Bacillales</taxon>
        <taxon>Listeriaceae</taxon>
        <taxon>Listeria</taxon>
    </lineage>
</organism>
<protein>
    <submittedName>
        <fullName evidence="4">Tail tape measure protein</fullName>
    </submittedName>
</protein>
<feature type="coiled-coil region" evidence="1">
    <location>
        <begin position="52"/>
        <end position="86"/>
    </location>
</feature>
<dbReference type="InterPro" id="IPR010090">
    <property type="entry name" value="Phage_tape_meas"/>
</dbReference>
<reference evidence="4 5" key="1">
    <citation type="submission" date="2020-03" db="EMBL/GenBank/DDBJ databases">
        <title>Soil Listeria distribution.</title>
        <authorList>
            <person name="Liao J."/>
            <person name="Wiedmann M."/>
        </authorList>
    </citation>
    <scope>NUCLEOTIDE SEQUENCE [LARGE SCALE GENOMIC DNA]</scope>
    <source>
        <strain evidence="4 5">FSL L7-0072</strain>
    </source>
</reference>
<sequence length="978" mass="106144">MADKASNVVLNFKMDGQVQYAQTIKEINQVMNIAAKEYKAHIAAMGNDATATEKLSATQKKLEIQLEGAQKRTEMLRAEYERMKNDTNTSTDALNKQYGKLVDAERAEASLSNQLKSTNAALVEQNSETMKNHKALEGLKQESSELDAESQKLTSEFKLQQSELSDNATEAEKLKVAQDHLGKQMNLTEKQIKNMEQQLELVKKEYGENSSEAKKMEAELNDAKTSFNNLGKEMKNLADDSKRSQDEMKQLAATVKADAFMNASQKVADLGQKVKELGRYALEAFREVDEGLDTVITKTGATGKAGEGLTTVFNNIAGNSKFEFQQVGDAVGEVNTQFGLTDKALEDTSLQLLKFADINGSDVTTSTMNAKMAMEAYGLENKDLAMIMDSVTSVAQGTGQSVDDIFDKAVKGAPQIEALGLSFADGAQLMGNMEKAGVDSSATLSSLTKASVVYAKENKTLGQGLSELEDKILGAKTETEKINIAAEVFGSKGAPRMVKAIDEGRLSLDGLAGTAEASAGTVSKTFDETLDPIDKQDEAVNNLKITFAEFGDTISEVLTPILEILNLIMKGLGALPKPFQAVLVVLGLLLVVAGAVLPLIAAFAVFATAAGVGMGALVTAMLPVIGIIVGIVAGITLLVAGFKWLWDNVEGFRNFWIGVWDWIVNAFKAAWDAIQPGLKAIGDALKKFWEEYSPLLISAVKWIGDKINEFITFIEPIWTFFWENVGSTLKFVWDMIVSTIKFALDYLGGLIDIFVGFFTGDWDRMAKGISKIWNGLWNFVESIIESGKDAVMSKIDSLVKLANKAIKYLSKMIANNFKDIEAFMTDPIGSAKDFIKGILDDIVGFFDNLELKLPEIKLPKMPDLPQPHISGEFSLKKMTVPKIEWRAQGGIFTQPTIFGATGGRLQGAGEAGDEAVLPLNDKTLGAIGKGIAATMGGGNGEIHLHVETLVADNMASIDRLNQRLQMGAMKSKNMLGQR</sequence>
<feature type="transmembrane region" description="Helical" evidence="2">
    <location>
        <begin position="579"/>
        <end position="612"/>
    </location>
</feature>
<dbReference type="AlphaFoldDB" id="A0A7X0ZJR1"/>
<evidence type="ECO:0000313" key="4">
    <source>
        <dbReference type="EMBL" id="MBC2288596.1"/>
    </source>
</evidence>
<feature type="domain" description="Phage tail tape measure protein" evidence="3">
    <location>
        <begin position="320"/>
        <end position="454"/>
    </location>
</feature>
<dbReference type="RefSeq" id="WP_185608164.1">
    <property type="nucleotide sequence ID" value="NZ_JAARZO010000005.1"/>
</dbReference>
<keyword evidence="2" id="KW-0812">Transmembrane</keyword>
<feature type="transmembrane region" description="Helical" evidence="2">
    <location>
        <begin position="624"/>
        <end position="646"/>
    </location>
</feature>
<accession>A0A7X0ZJR1</accession>
<name>A0A7X0ZJR1_9LIST</name>
<comment type="caution">
    <text evidence="4">The sequence shown here is derived from an EMBL/GenBank/DDBJ whole genome shotgun (WGS) entry which is preliminary data.</text>
</comment>
<evidence type="ECO:0000259" key="3">
    <source>
        <dbReference type="Pfam" id="PF10145"/>
    </source>
</evidence>
<gene>
    <name evidence="4" type="ORF">HCB47_13325</name>
</gene>
<evidence type="ECO:0000256" key="2">
    <source>
        <dbReference type="SAM" id="Phobius"/>
    </source>
</evidence>
<evidence type="ECO:0000256" key="1">
    <source>
        <dbReference type="SAM" id="Coils"/>
    </source>
</evidence>
<keyword evidence="1" id="KW-0175">Coiled coil</keyword>
<keyword evidence="2" id="KW-1133">Transmembrane helix</keyword>